<evidence type="ECO:0000313" key="12">
    <source>
        <dbReference type="Proteomes" id="UP000261324"/>
    </source>
</evidence>
<evidence type="ECO:0000313" key="11">
    <source>
        <dbReference type="EMBL" id="RGK85575.1"/>
    </source>
</evidence>
<feature type="transmembrane region" description="Helical" evidence="9">
    <location>
        <begin position="375"/>
        <end position="395"/>
    </location>
</feature>
<proteinExistence type="inferred from homology"/>
<keyword evidence="6 9" id="KW-1133">Transmembrane helix</keyword>
<evidence type="ECO:0000259" key="10">
    <source>
        <dbReference type="Pfam" id="PF03553"/>
    </source>
</evidence>
<comment type="subcellular location">
    <subcellularLocation>
        <location evidence="1">Cell membrane</location>
        <topology evidence="1">Multi-pass membrane protein</topology>
    </subcellularLocation>
</comment>
<feature type="domain" description="Na+/H+ antiporter NhaC-like C-terminal" evidence="10">
    <location>
        <begin position="23"/>
        <end position="219"/>
    </location>
</feature>
<keyword evidence="4" id="KW-1003">Cell membrane</keyword>
<feature type="domain" description="Na+/H+ antiporter NhaC-like C-terminal" evidence="10">
    <location>
        <begin position="235"/>
        <end position="430"/>
    </location>
</feature>
<dbReference type="PANTHER" id="PTHR33451:SF4">
    <property type="entry name" value="NA+_H+ ANTIPORTER"/>
    <property type="match status" value="1"/>
</dbReference>
<evidence type="ECO:0000256" key="3">
    <source>
        <dbReference type="ARBA" id="ARBA00022449"/>
    </source>
</evidence>
<dbReference type="EMBL" id="QSRA01000003">
    <property type="protein sequence ID" value="RGK85575.1"/>
    <property type="molecule type" value="Genomic_DNA"/>
</dbReference>
<feature type="transmembrane region" description="Helical" evidence="9">
    <location>
        <begin position="112"/>
        <end position="131"/>
    </location>
</feature>
<dbReference type="InterPro" id="IPR052180">
    <property type="entry name" value="NhaC_Na-H+_Antiporter"/>
</dbReference>
<evidence type="ECO:0000256" key="5">
    <source>
        <dbReference type="ARBA" id="ARBA00022692"/>
    </source>
</evidence>
<dbReference type="Proteomes" id="UP000261324">
    <property type="component" value="Unassembled WGS sequence"/>
</dbReference>
<organism evidence="11 12">
    <name type="scientific">Dorea formicigenerans</name>
    <dbReference type="NCBI Taxonomy" id="39486"/>
    <lineage>
        <taxon>Bacteria</taxon>
        <taxon>Bacillati</taxon>
        <taxon>Bacillota</taxon>
        <taxon>Clostridia</taxon>
        <taxon>Lachnospirales</taxon>
        <taxon>Lachnospiraceae</taxon>
        <taxon>Dorea</taxon>
    </lineage>
</organism>
<evidence type="ECO:0000256" key="9">
    <source>
        <dbReference type="SAM" id="Phobius"/>
    </source>
</evidence>
<name>A0A3E4Q0N8_9FIRM</name>
<keyword evidence="5 9" id="KW-0812">Transmembrane</keyword>
<comment type="caution">
    <text evidence="11">The sequence shown here is derived from an EMBL/GenBank/DDBJ whole genome shotgun (WGS) entry which is preliminary data.</text>
</comment>
<dbReference type="PANTHER" id="PTHR33451">
    <property type="entry name" value="MALATE-2H(+)/NA(+)-LACTATE ANTIPORTER"/>
    <property type="match status" value="1"/>
</dbReference>
<feature type="transmembrane region" description="Helical" evidence="9">
    <location>
        <begin position="79"/>
        <end position="100"/>
    </location>
</feature>
<feature type="transmembrane region" description="Helical" evidence="9">
    <location>
        <begin position="238"/>
        <end position="271"/>
    </location>
</feature>
<dbReference type="AlphaFoldDB" id="A0A3E4Q0N8"/>
<protein>
    <submittedName>
        <fullName evidence="11">Na+/H+ antiporter NhaC family protein</fullName>
    </submittedName>
</protein>
<evidence type="ECO:0000256" key="2">
    <source>
        <dbReference type="ARBA" id="ARBA00022448"/>
    </source>
</evidence>
<keyword evidence="3" id="KW-0050">Antiport</keyword>
<evidence type="ECO:0000256" key="7">
    <source>
        <dbReference type="ARBA" id="ARBA00023136"/>
    </source>
</evidence>
<accession>A0A3E4Q0N8</accession>
<evidence type="ECO:0000256" key="1">
    <source>
        <dbReference type="ARBA" id="ARBA00004651"/>
    </source>
</evidence>
<feature type="transmembrane region" description="Helical" evidence="9">
    <location>
        <begin position="283"/>
        <end position="304"/>
    </location>
</feature>
<dbReference type="RefSeq" id="WP_117658992.1">
    <property type="nucleotide sequence ID" value="NZ_QSRA01000003.1"/>
</dbReference>
<dbReference type="InterPro" id="IPR018461">
    <property type="entry name" value="Na/H_Antiport_NhaC-like_C"/>
</dbReference>
<evidence type="ECO:0000256" key="4">
    <source>
        <dbReference type="ARBA" id="ARBA00022475"/>
    </source>
</evidence>
<feature type="transmembrane region" description="Helical" evidence="9">
    <location>
        <begin position="12"/>
        <end position="32"/>
    </location>
</feature>
<dbReference type="GO" id="GO:0005886">
    <property type="term" value="C:plasma membrane"/>
    <property type="evidence" value="ECO:0007669"/>
    <property type="project" value="UniProtKB-SubCell"/>
</dbReference>
<keyword evidence="7 9" id="KW-0472">Membrane</keyword>
<feature type="transmembrane region" description="Helical" evidence="9">
    <location>
        <begin position="415"/>
        <end position="434"/>
    </location>
</feature>
<feature type="transmembrane region" description="Helical" evidence="9">
    <location>
        <begin position="199"/>
        <end position="218"/>
    </location>
</feature>
<reference evidence="11 12" key="1">
    <citation type="submission" date="2018-08" db="EMBL/GenBank/DDBJ databases">
        <title>A genome reference for cultivated species of the human gut microbiota.</title>
        <authorList>
            <person name="Zou Y."/>
            <person name="Xue W."/>
            <person name="Luo G."/>
        </authorList>
    </citation>
    <scope>NUCLEOTIDE SEQUENCE [LARGE SCALE GENOMIC DNA]</scope>
    <source>
        <strain evidence="11 12">TF09-3</strain>
    </source>
</reference>
<dbReference type="Pfam" id="PF03553">
    <property type="entry name" value="Na_H_antiporter"/>
    <property type="match status" value="2"/>
</dbReference>
<sequence length="441" mass="46929">MEPNQKKANGLALIPFAVFVGVYLATGITLNAMGVEMAFYQLPTPIASFIGIIVAFAMFKGKFDDKLSVFLHGCGEENIMIMCMVFLFAGAFTSVSSAMGGVDSVVNLGMTFIPPQFIAAGVFVISSFISISTGTSVGTVTAVTPIALGLAQAGGLNQFLVVGATIGGSMFGDNLSMISDTTIAATRTQDVEMKDKFRANFRIALPAALVTFVLLLIFGRPETLPAVQEYSYNIIKVLPYIFVLVASLLGVNVFAVLTGGILFSGAIGLATGSFSALELANNVYNGFSGMFEIFLLSMITGGLAKMVEKEGGLEWLLQKISKVIKNRQTAELGIAVMTSLTNIATANNTVAILIDSTIAKDISKEYGVDPKRTASLLDIFACAFQGILPYGAQILFACALIENLNSPFQVITQCWYQFILMAFAILSIFFAKGVDTKKATN</sequence>
<dbReference type="GO" id="GO:0015297">
    <property type="term" value="F:antiporter activity"/>
    <property type="evidence" value="ECO:0007669"/>
    <property type="project" value="UniProtKB-KW"/>
</dbReference>
<feature type="transmembrane region" description="Helical" evidence="9">
    <location>
        <begin position="332"/>
        <end position="354"/>
    </location>
</feature>
<feature type="transmembrane region" description="Helical" evidence="9">
    <location>
        <begin position="38"/>
        <end position="59"/>
    </location>
</feature>
<comment type="similarity">
    <text evidence="8">Belongs to the NhaC Na(+)/H(+) (TC 2.A.35) antiporter family.</text>
</comment>
<evidence type="ECO:0000256" key="6">
    <source>
        <dbReference type="ARBA" id="ARBA00022989"/>
    </source>
</evidence>
<gene>
    <name evidence="11" type="ORF">DXC93_03875</name>
</gene>
<keyword evidence="2" id="KW-0813">Transport</keyword>
<evidence type="ECO:0000256" key="8">
    <source>
        <dbReference type="ARBA" id="ARBA00038435"/>
    </source>
</evidence>